<reference evidence="1" key="1">
    <citation type="submission" date="2021-01" db="EMBL/GenBank/DDBJ databases">
        <authorList>
            <person name="Corre E."/>
            <person name="Pelletier E."/>
            <person name="Niang G."/>
            <person name="Scheremetjew M."/>
            <person name="Finn R."/>
            <person name="Kale V."/>
            <person name="Holt S."/>
            <person name="Cochrane G."/>
            <person name="Meng A."/>
            <person name="Brown T."/>
            <person name="Cohen L."/>
        </authorList>
    </citation>
    <scope>NUCLEOTIDE SEQUENCE</scope>
    <source>
        <strain evidence="1">CCMP3105</strain>
    </source>
</reference>
<sequence length="108" mass="11547">MQAIASQAIATMNELKLGQLANLPWAYAALEFAHGPLLPAISEASIRLLRETATARPLELSCSAWSVAVFGFPDLPLLDALASAALRICSQFSVQELANTVWSYSTLA</sequence>
<evidence type="ECO:0000313" key="2">
    <source>
        <dbReference type="EMBL" id="CAE4576858.1"/>
    </source>
</evidence>
<organism evidence="1">
    <name type="scientific">Alexandrium monilatum</name>
    <dbReference type="NCBI Taxonomy" id="311494"/>
    <lineage>
        <taxon>Eukaryota</taxon>
        <taxon>Sar</taxon>
        <taxon>Alveolata</taxon>
        <taxon>Dinophyceae</taxon>
        <taxon>Gonyaulacales</taxon>
        <taxon>Pyrocystaceae</taxon>
        <taxon>Alexandrium</taxon>
    </lineage>
</organism>
<dbReference type="AlphaFoldDB" id="A0A6T0XQG9"/>
<gene>
    <name evidence="1" type="ORF">AMON00008_LOCUS16477</name>
    <name evidence="2" type="ORF">AMON00008_LOCUS16478</name>
</gene>
<proteinExistence type="predicted"/>
<dbReference type="EMBL" id="HBNR01024557">
    <property type="protein sequence ID" value="CAE4576857.1"/>
    <property type="molecule type" value="Transcribed_RNA"/>
</dbReference>
<dbReference type="EMBL" id="HBNR01024558">
    <property type="protein sequence ID" value="CAE4576858.1"/>
    <property type="molecule type" value="Transcribed_RNA"/>
</dbReference>
<name>A0A6T0XQG9_9DINO</name>
<evidence type="ECO:0000313" key="1">
    <source>
        <dbReference type="EMBL" id="CAE4576857.1"/>
    </source>
</evidence>
<accession>A0A6T0XQG9</accession>
<protein>
    <submittedName>
        <fullName evidence="1">Uncharacterized protein</fullName>
    </submittedName>
</protein>